<feature type="domain" description="NlpC/P60" evidence="5">
    <location>
        <begin position="121"/>
        <end position="245"/>
    </location>
</feature>
<dbReference type="Proteomes" id="UP000052022">
    <property type="component" value="Unassembled WGS sequence"/>
</dbReference>
<dbReference type="SUPFAM" id="SSF54001">
    <property type="entry name" value="Cysteine proteinases"/>
    <property type="match status" value="1"/>
</dbReference>
<organism evidence="6 7">
    <name type="scientific">Tritonibacter multivorans</name>
    <dbReference type="NCBI Taxonomy" id="928856"/>
    <lineage>
        <taxon>Bacteria</taxon>
        <taxon>Pseudomonadati</taxon>
        <taxon>Pseudomonadota</taxon>
        <taxon>Alphaproteobacteria</taxon>
        <taxon>Rhodobacterales</taxon>
        <taxon>Paracoccaceae</taxon>
        <taxon>Tritonibacter</taxon>
    </lineage>
</organism>
<dbReference type="OrthoDB" id="9813368at2"/>
<dbReference type="EC" id="3.4.-.-" evidence="6"/>
<name>A0A0P1GV93_9RHOB</name>
<evidence type="ECO:0000256" key="2">
    <source>
        <dbReference type="ARBA" id="ARBA00022670"/>
    </source>
</evidence>
<comment type="similarity">
    <text evidence="1">Belongs to the peptidase C40 family.</text>
</comment>
<dbReference type="InterPro" id="IPR041382">
    <property type="entry name" value="SH3_16"/>
</dbReference>
<dbReference type="EMBL" id="CYSD01000037">
    <property type="protein sequence ID" value="CUH80004.1"/>
    <property type="molecule type" value="Genomic_DNA"/>
</dbReference>
<dbReference type="STRING" id="928856.SAMN04488049_10117"/>
<protein>
    <submittedName>
        <fullName evidence="6">Gamma-D-glutamyl-L-lysine endopeptidase</fullName>
        <ecNumber evidence="6">3.4.-.-</ecNumber>
    </submittedName>
</protein>
<dbReference type="PANTHER" id="PTHR47359:SF3">
    <property type="entry name" value="NLP_P60 DOMAIN-CONTAINING PROTEIN-RELATED"/>
    <property type="match status" value="1"/>
</dbReference>
<evidence type="ECO:0000313" key="7">
    <source>
        <dbReference type="Proteomes" id="UP000052022"/>
    </source>
</evidence>
<dbReference type="Gene3D" id="3.90.1720.10">
    <property type="entry name" value="endopeptidase domain like (from Nostoc punctiforme)"/>
    <property type="match status" value="1"/>
</dbReference>
<proteinExistence type="inferred from homology"/>
<dbReference type="RefSeq" id="WP_058290695.1">
    <property type="nucleotide sequence ID" value="NZ_CYSD01000037.1"/>
</dbReference>
<keyword evidence="2" id="KW-0645">Protease</keyword>
<dbReference type="InterPro" id="IPR051794">
    <property type="entry name" value="PG_Endopeptidase_C40"/>
</dbReference>
<dbReference type="GO" id="GO:0008234">
    <property type="term" value="F:cysteine-type peptidase activity"/>
    <property type="evidence" value="ECO:0007669"/>
    <property type="project" value="UniProtKB-KW"/>
</dbReference>
<dbReference type="GO" id="GO:0006508">
    <property type="term" value="P:proteolysis"/>
    <property type="evidence" value="ECO:0007669"/>
    <property type="project" value="UniProtKB-KW"/>
</dbReference>
<dbReference type="AlphaFoldDB" id="A0A0P1GV93"/>
<dbReference type="InterPro" id="IPR038765">
    <property type="entry name" value="Papain-like_cys_pep_sf"/>
</dbReference>
<keyword evidence="3 6" id="KW-0378">Hydrolase</keyword>
<gene>
    <name evidence="6" type="primary">ykfC</name>
    <name evidence="6" type="ORF">TRM7557_02701</name>
</gene>
<dbReference type="Pfam" id="PF18348">
    <property type="entry name" value="SH3_16"/>
    <property type="match status" value="1"/>
</dbReference>
<dbReference type="InterPro" id="IPR000064">
    <property type="entry name" value="NLP_P60_dom"/>
</dbReference>
<keyword evidence="7" id="KW-1185">Reference proteome</keyword>
<evidence type="ECO:0000313" key="6">
    <source>
        <dbReference type="EMBL" id="CUH80004.1"/>
    </source>
</evidence>
<evidence type="ECO:0000256" key="3">
    <source>
        <dbReference type="ARBA" id="ARBA00022801"/>
    </source>
</evidence>
<sequence length="246" mass="26466">MSLSIAHPVVDLLRTPNGPRDRQLLFGDDVTVLARTEGWVEVAAAKDGYRGFLPSDAVRDTARATHWVSAPATHAYEAEDFKSPDRASFSFGTQLRVQSTGDRFAKTDQGYVPKAHLRAIGDPLADPVAVAETLIGTPYLWGGNSRFGIDCSGLVQVACLACGLPCPGDSGPQERALGTRLPEGSAYQRGDLLFWKGHVAWVRDPDTLLHANVHAMAVALEPLDAAITRIAEQGDGPVTAHKRLFD</sequence>
<evidence type="ECO:0000259" key="5">
    <source>
        <dbReference type="PROSITE" id="PS51935"/>
    </source>
</evidence>
<keyword evidence="4" id="KW-0788">Thiol protease</keyword>
<dbReference type="Pfam" id="PF00877">
    <property type="entry name" value="NLPC_P60"/>
    <property type="match status" value="1"/>
</dbReference>
<reference evidence="6 7" key="1">
    <citation type="submission" date="2015-09" db="EMBL/GenBank/DDBJ databases">
        <authorList>
            <consortium name="Swine Surveillance"/>
        </authorList>
    </citation>
    <scope>NUCLEOTIDE SEQUENCE [LARGE SCALE GENOMIC DNA]</scope>
    <source>
        <strain evidence="6 7">CECT 7557</strain>
    </source>
</reference>
<dbReference type="PROSITE" id="PS51935">
    <property type="entry name" value="NLPC_P60"/>
    <property type="match status" value="1"/>
</dbReference>
<evidence type="ECO:0000256" key="4">
    <source>
        <dbReference type="ARBA" id="ARBA00022807"/>
    </source>
</evidence>
<evidence type="ECO:0000256" key="1">
    <source>
        <dbReference type="ARBA" id="ARBA00007074"/>
    </source>
</evidence>
<accession>A0A0P1GV93</accession>
<dbReference type="PANTHER" id="PTHR47359">
    <property type="entry name" value="PEPTIDOGLYCAN DL-ENDOPEPTIDASE CWLO"/>
    <property type="match status" value="1"/>
</dbReference>